<comment type="caution">
    <text evidence="4">The sequence shown here is derived from an EMBL/GenBank/DDBJ whole genome shotgun (WGS) entry which is preliminary data.</text>
</comment>
<proteinExistence type="predicted"/>
<dbReference type="InterPro" id="IPR009057">
    <property type="entry name" value="Homeodomain-like_sf"/>
</dbReference>
<name>A0A3A4L024_9NOCA</name>
<dbReference type="InterPro" id="IPR041490">
    <property type="entry name" value="KstR2_TetR_C"/>
</dbReference>
<dbReference type="InterPro" id="IPR001647">
    <property type="entry name" value="HTH_TetR"/>
</dbReference>
<sequence length="216" mass="23966">MTNGFGNGRISELDPKKRANAGEILDAAAKAFSERGYAATSIDDVADVLGCTKGRIYHYFRTKGDLFIGIHHQALEWALEAIEPAADRTDLGPAEQLREMVHQHAMHLMNRATYMGPAQHHIEMGLASEGRHKGDAIARIFEMRRRFEARYVEVMAAGIAAGVFRDADVNLLVKAILGTVNWMHVWFQPDTPQDSPAERQRIAAEIAEYAVRGVLA</sequence>
<dbReference type="AlphaFoldDB" id="A0A3A4L024"/>
<evidence type="ECO:0000256" key="2">
    <source>
        <dbReference type="PROSITE-ProRule" id="PRU00335"/>
    </source>
</evidence>
<dbReference type="Gene3D" id="1.10.357.10">
    <property type="entry name" value="Tetracycline Repressor, domain 2"/>
    <property type="match status" value="1"/>
</dbReference>
<feature type="domain" description="HTH tetR-type" evidence="3">
    <location>
        <begin position="18"/>
        <end position="78"/>
    </location>
</feature>
<dbReference type="EMBL" id="QZFU01000019">
    <property type="protein sequence ID" value="RJO75117.1"/>
    <property type="molecule type" value="Genomic_DNA"/>
</dbReference>
<evidence type="ECO:0000313" key="5">
    <source>
        <dbReference type="Proteomes" id="UP000266677"/>
    </source>
</evidence>
<organism evidence="4 5">
    <name type="scientific">Nocardia panacis</name>
    <dbReference type="NCBI Taxonomy" id="2340916"/>
    <lineage>
        <taxon>Bacteria</taxon>
        <taxon>Bacillati</taxon>
        <taxon>Actinomycetota</taxon>
        <taxon>Actinomycetes</taxon>
        <taxon>Mycobacteriales</taxon>
        <taxon>Nocardiaceae</taxon>
        <taxon>Nocardia</taxon>
    </lineage>
</organism>
<gene>
    <name evidence="4" type="ORF">D5S18_17245</name>
</gene>
<evidence type="ECO:0000256" key="1">
    <source>
        <dbReference type="ARBA" id="ARBA00023125"/>
    </source>
</evidence>
<dbReference type="PROSITE" id="PS50977">
    <property type="entry name" value="HTH_TETR_2"/>
    <property type="match status" value="1"/>
</dbReference>
<dbReference type="Proteomes" id="UP000266677">
    <property type="component" value="Unassembled WGS sequence"/>
</dbReference>
<dbReference type="InterPro" id="IPR036271">
    <property type="entry name" value="Tet_transcr_reg_TetR-rel_C_sf"/>
</dbReference>
<dbReference type="Pfam" id="PF00440">
    <property type="entry name" value="TetR_N"/>
    <property type="match status" value="1"/>
</dbReference>
<dbReference type="OrthoDB" id="3190535at2"/>
<protein>
    <submittedName>
        <fullName evidence="4">TetR/AcrR family transcriptional regulator</fullName>
    </submittedName>
</protein>
<evidence type="ECO:0000313" key="4">
    <source>
        <dbReference type="EMBL" id="RJO75117.1"/>
    </source>
</evidence>
<keyword evidence="1 2" id="KW-0238">DNA-binding</keyword>
<evidence type="ECO:0000259" key="3">
    <source>
        <dbReference type="PROSITE" id="PS50977"/>
    </source>
</evidence>
<feature type="DNA-binding region" description="H-T-H motif" evidence="2">
    <location>
        <begin position="41"/>
        <end position="60"/>
    </location>
</feature>
<dbReference type="Pfam" id="PF17932">
    <property type="entry name" value="TetR_C_24"/>
    <property type="match status" value="1"/>
</dbReference>
<dbReference type="GO" id="GO:0000976">
    <property type="term" value="F:transcription cis-regulatory region binding"/>
    <property type="evidence" value="ECO:0007669"/>
    <property type="project" value="TreeGrafter"/>
</dbReference>
<dbReference type="GO" id="GO:0003700">
    <property type="term" value="F:DNA-binding transcription factor activity"/>
    <property type="evidence" value="ECO:0007669"/>
    <property type="project" value="TreeGrafter"/>
</dbReference>
<dbReference type="SUPFAM" id="SSF46689">
    <property type="entry name" value="Homeodomain-like"/>
    <property type="match status" value="1"/>
</dbReference>
<dbReference type="InterPro" id="IPR050109">
    <property type="entry name" value="HTH-type_TetR-like_transc_reg"/>
</dbReference>
<dbReference type="PANTHER" id="PTHR30055">
    <property type="entry name" value="HTH-TYPE TRANSCRIPTIONAL REGULATOR RUTR"/>
    <property type="match status" value="1"/>
</dbReference>
<dbReference type="PANTHER" id="PTHR30055:SF226">
    <property type="entry name" value="HTH-TYPE TRANSCRIPTIONAL REGULATOR PKSA"/>
    <property type="match status" value="1"/>
</dbReference>
<dbReference type="SUPFAM" id="SSF48498">
    <property type="entry name" value="Tetracyclin repressor-like, C-terminal domain"/>
    <property type="match status" value="1"/>
</dbReference>
<dbReference type="RefSeq" id="WP_120041991.1">
    <property type="nucleotide sequence ID" value="NZ_QZFU01000019.1"/>
</dbReference>
<reference evidence="4 5" key="1">
    <citation type="submission" date="2018-09" db="EMBL/GenBank/DDBJ databases">
        <title>YIM PH21274 draft genome.</title>
        <authorList>
            <person name="Miao C."/>
        </authorList>
    </citation>
    <scope>NUCLEOTIDE SEQUENCE [LARGE SCALE GENOMIC DNA]</scope>
    <source>
        <strain evidence="4 5">YIM PH 21724</strain>
    </source>
</reference>
<accession>A0A3A4L024</accession>
<dbReference type="PRINTS" id="PR00455">
    <property type="entry name" value="HTHTETR"/>
</dbReference>
<keyword evidence="5" id="KW-1185">Reference proteome</keyword>